<dbReference type="EMBL" id="KN847322">
    <property type="protein sequence ID" value="KIW51489.1"/>
    <property type="molecule type" value="Genomic_DNA"/>
</dbReference>
<sequence length="780" mass="87068">MTSPSPPKKRRISDFFRPYINRTIPAKRSSPSTVAAKQTRSPSPDLEITRVVSSPRTDRRANSPDIEITRVVTTPKSRRPRADEKLLTPKAPTFSPLTAPGSGVQSIPFRSPRPKDPIESPLTSKQPSLLSADRRRSSPSPTPIKRTTFVNAPTSTQAVFRNGEVIAIRDSDDDDTASLDSLESLSGLFGRKKNGNVTSRSSSPEVDEEKLEAERIKTLSAFTRGRSDPLVGKDKLRALHARQKATNFDISGIIGDHFDDQGIEEKVRQSRTDYEASEGPSERDDILGLDRKLLATVATNDEDGHDGVSRLMDAVERTEALSADRVFLFFGADGVNDWKDEVPVRYEFPDDAIPEDLWRVGDDDSRSRAFKSGYIADLAAQGRLSDKALTWTFDSVVLERQDDLANAYIECIRNSSASWTRNNVTAQDVQTVFQTLGADVSNFQDAVTIHPKYRVASEPVRRDPKYLLAALDLFLSICQDMDFLALSKLTSLVCRLAIDAELMSDGRVSVKVEEILESLLNLSDPDMRSHIFERMIADVGHHLKDATLQAHLLGHILPVSPAAIRARLILAQTFFLGAESRKDGSCLPETGYLEILTQHVSKSLFFSPKRHRDPKNMDYTALRALTHVLDVAVAYAGRPANFESRTDEVAFNKSVDRMAEAVRTTLVSIIDTGASHLSRTEAKAALQSLYWRLLYSVRTEPRPKKNIFDPRTGQLRDTMDFRSEERSKNLLQRFLKKEEIQMEGGTDEGPTDPDKNMNWLGSSEPSESERLIRKQLGLSE</sequence>
<feature type="region of interest" description="Disordered" evidence="1">
    <location>
        <begin position="1"/>
        <end position="155"/>
    </location>
</feature>
<evidence type="ECO:0000313" key="2">
    <source>
        <dbReference type="EMBL" id="KIW51489.1"/>
    </source>
</evidence>
<dbReference type="OrthoDB" id="5350396at2759"/>
<dbReference type="HOGENOM" id="CLU_351610_0_0_1"/>
<dbReference type="GeneID" id="25332111"/>
<dbReference type="AlphaFoldDB" id="A0A0D2EUJ8"/>
<dbReference type="STRING" id="348802.A0A0D2EUJ8"/>
<accession>A0A0D2EUJ8</accession>
<name>A0A0D2EUJ8_9EURO</name>
<evidence type="ECO:0000256" key="1">
    <source>
        <dbReference type="SAM" id="MobiDB-lite"/>
    </source>
</evidence>
<dbReference type="RefSeq" id="XP_013312073.1">
    <property type="nucleotide sequence ID" value="XM_013456619.1"/>
</dbReference>
<keyword evidence="3" id="KW-1185">Reference proteome</keyword>
<feature type="region of interest" description="Disordered" evidence="1">
    <location>
        <begin position="189"/>
        <end position="211"/>
    </location>
</feature>
<dbReference type="Proteomes" id="UP000054342">
    <property type="component" value="Unassembled WGS sequence"/>
</dbReference>
<proteinExistence type="predicted"/>
<reference evidence="2 3" key="1">
    <citation type="submission" date="2015-01" db="EMBL/GenBank/DDBJ databases">
        <title>The Genome Sequence of Exophiala xenobiotica CBS118157.</title>
        <authorList>
            <consortium name="The Broad Institute Genomics Platform"/>
            <person name="Cuomo C."/>
            <person name="de Hoog S."/>
            <person name="Gorbushina A."/>
            <person name="Stielow B."/>
            <person name="Teixiera M."/>
            <person name="Abouelleil A."/>
            <person name="Chapman S.B."/>
            <person name="Priest M."/>
            <person name="Young S.K."/>
            <person name="Wortman J."/>
            <person name="Nusbaum C."/>
            <person name="Birren B."/>
        </authorList>
    </citation>
    <scope>NUCLEOTIDE SEQUENCE [LARGE SCALE GENOMIC DNA]</scope>
    <source>
        <strain evidence="2 3">CBS 118157</strain>
    </source>
</reference>
<evidence type="ECO:0000313" key="3">
    <source>
        <dbReference type="Proteomes" id="UP000054342"/>
    </source>
</evidence>
<gene>
    <name evidence="2" type="ORF">PV05_10203</name>
</gene>
<organism evidence="2 3">
    <name type="scientific">Exophiala xenobiotica</name>
    <dbReference type="NCBI Taxonomy" id="348802"/>
    <lineage>
        <taxon>Eukaryota</taxon>
        <taxon>Fungi</taxon>
        <taxon>Dikarya</taxon>
        <taxon>Ascomycota</taxon>
        <taxon>Pezizomycotina</taxon>
        <taxon>Eurotiomycetes</taxon>
        <taxon>Chaetothyriomycetidae</taxon>
        <taxon>Chaetothyriales</taxon>
        <taxon>Herpotrichiellaceae</taxon>
        <taxon>Exophiala</taxon>
    </lineage>
</organism>
<feature type="compositionally biased region" description="Polar residues" evidence="1">
    <location>
        <begin position="195"/>
        <end position="204"/>
    </location>
</feature>
<protein>
    <submittedName>
        <fullName evidence="2">Uncharacterized protein</fullName>
    </submittedName>
</protein>
<feature type="region of interest" description="Disordered" evidence="1">
    <location>
        <begin position="736"/>
        <end position="780"/>
    </location>
</feature>
<feature type="compositionally biased region" description="Polar residues" evidence="1">
    <location>
        <begin position="29"/>
        <end position="42"/>
    </location>
</feature>